<evidence type="ECO:0008006" key="2">
    <source>
        <dbReference type="Google" id="ProtNLM"/>
    </source>
</evidence>
<accession>A0AAT9GWR4</accession>
<sequence>MFENVSKQLYSFFSGLPEFNSVMKRNEDGKEKTFLFPIVALEGNSLPISTYYLGERTPETKDRTQVDIVVIFWFDQNSYDACCAFTDAMVDQIDNKYNFISASIDYNEESFTYSGMVNFKLF</sequence>
<name>A0AAT9GWR4_9FLAO</name>
<proteinExistence type="predicted"/>
<protein>
    <recommendedName>
        <fullName evidence="2">DUF3168 domain-containing protein</fullName>
    </recommendedName>
</protein>
<dbReference type="AlphaFoldDB" id="A0AAT9GWR4"/>
<organism evidence="1">
    <name type="scientific">Flavobacterium sp. CFS9</name>
    <dbReference type="NCBI Taxonomy" id="3143118"/>
    <lineage>
        <taxon>Bacteria</taxon>
        <taxon>Pseudomonadati</taxon>
        <taxon>Bacteroidota</taxon>
        <taxon>Flavobacteriia</taxon>
        <taxon>Flavobacteriales</taxon>
        <taxon>Flavobacteriaceae</taxon>
        <taxon>Flavobacterium</taxon>
    </lineage>
</organism>
<dbReference type="EMBL" id="AP031573">
    <property type="protein sequence ID" value="BFM41660.1"/>
    <property type="molecule type" value="Genomic_DNA"/>
</dbReference>
<reference evidence="1" key="1">
    <citation type="submission" date="2024-05" db="EMBL/GenBank/DDBJ databases">
        <title>Whole-Genome Sequence of CFS9, a Potential Fish Probiotic Isolated from the Body Surface of Silurus asotus.</title>
        <authorList>
            <person name="Kojima M."/>
            <person name="Tobioka K."/>
            <person name="Yokota K."/>
            <person name="Nakatani H."/>
            <person name="Hori K."/>
            <person name="Tamaru Y."/>
            <person name="Okazaki F."/>
        </authorList>
    </citation>
    <scope>NUCLEOTIDE SEQUENCE</scope>
    <source>
        <strain evidence="1">CFS9</strain>
    </source>
</reference>
<gene>
    <name evidence="1" type="ORF">CFS9_03010</name>
</gene>
<evidence type="ECO:0000313" key="1">
    <source>
        <dbReference type="EMBL" id="BFM41660.1"/>
    </source>
</evidence>